<evidence type="ECO:0000313" key="5">
    <source>
        <dbReference type="Proteomes" id="UP000001522"/>
    </source>
</evidence>
<dbReference type="EMBL" id="FN555004">
    <property type="protein sequence ID" value="CBG40340.1"/>
    <property type="molecule type" value="Genomic_DNA"/>
</dbReference>
<dbReference type="PANTHER" id="PTHR13778">
    <property type="entry name" value="GLYCOSYLTRANSFERASE 8 DOMAIN-CONTAINING PROTEIN"/>
    <property type="match status" value="1"/>
</dbReference>
<proteinExistence type="predicted"/>
<dbReference type="eggNOG" id="COG1442">
    <property type="taxonomic scope" value="Bacteria"/>
</dbReference>
<reference evidence="4 5" key="1">
    <citation type="journal article" date="2010" name="BMC Genomics">
        <title>Comparative genomics and proteomics of Helicobacter mustelae, an ulcerogenic and carcinogenic gastric pathogen.</title>
        <authorList>
            <person name="O'Toole P.W."/>
            <person name="Snelling W.J."/>
            <person name="Canchaya C."/>
            <person name="Forde B.M."/>
            <person name="Hardie K.R."/>
            <person name="Josenhans C."/>
            <person name="Graham R.L.J."/>
            <person name="McMullan G."/>
            <person name="Parkhill J."/>
            <person name="Belda E."/>
            <person name="Bentley S.D."/>
        </authorList>
    </citation>
    <scope>NUCLEOTIDE SEQUENCE [LARGE SCALE GENOMIC DNA]</scope>
    <source>
        <strain evidence="5">ATCC 43772 / LMG 18044 / NCTC 12198 / 12198</strain>
    </source>
</reference>
<dbReference type="Pfam" id="PF01501">
    <property type="entry name" value="Glyco_transf_8"/>
    <property type="match status" value="1"/>
</dbReference>
<dbReference type="Gene3D" id="3.90.550.10">
    <property type="entry name" value="Spore Coat Polysaccharide Biosynthesis Protein SpsA, Chain A"/>
    <property type="match status" value="1"/>
</dbReference>
<sequence>MFPIVFNVNQEYMKYMAVLCFSIIKNTKPSENKDPSHHRGTTTLEPYCFYVLTDGVDQQTQDKIHALEASLSAIYPCKILLHIISDKDFKGLPKLNGNYLTYFRIKLASLLPQDLKTCLYLDVDMLCLSDIRELFCFSLQDAVLGAVLDADFKKSRIMPARDSTKGSKKGFSLNVSCYFNAGLLLINLQEWRKQNIEQKCFDFLAQYHPICHDQDALNAVLDGNNIKLLPLAWNFMIHHLEAREYGGNLCFQGEGRNPTSAYKRAEYEDARKNKKILHFLTNLKPWKAYSITNNTPPLRFIHIENYGGNMH</sequence>
<dbReference type="InterPro" id="IPR029044">
    <property type="entry name" value="Nucleotide-diphossugar_trans"/>
</dbReference>
<dbReference type="InterPro" id="IPR050748">
    <property type="entry name" value="Glycosyltrans_8_dom-fam"/>
</dbReference>
<keyword evidence="3" id="KW-0479">Metal-binding</keyword>
<keyword evidence="1 4" id="KW-0328">Glycosyltransferase</keyword>
<dbReference type="Proteomes" id="UP000001522">
    <property type="component" value="Chromosome"/>
</dbReference>
<dbReference type="PANTHER" id="PTHR13778:SF47">
    <property type="entry name" value="LIPOPOLYSACCHARIDE 1,3-GALACTOSYLTRANSFERASE"/>
    <property type="match status" value="1"/>
</dbReference>
<dbReference type="CAZy" id="GT8">
    <property type="family name" value="Glycosyltransferase Family 8"/>
</dbReference>
<gene>
    <name evidence="4" type="ordered locus">HMU10850</name>
</gene>
<dbReference type="AlphaFoldDB" id="D3UIL5"/>
<dbReference type="InterPro" id="IPR002495">
    <property type="entry name" value="Glyco_trans_8"/>
</dbReference>
<evidence type="ECO:0000256" key="3">
    <source>
        <dbReference type="ARBA" id="ARBA00022723"/>
    </source>
</evidence>
<dbReference type="RefSeq" id="WP_013023410.1">
    <property type="nucleotide sequence ID" value="NC_013949.1"/>
</dbReference>
<protein>
    <submittedName>
        <fullName evidence="4">Putative lipopolysaccharide 1,3-galactosyltransferase</fullName>
    </submittedName>
</protein>
<evidence type="ECO:0000313" key="4">
    <source>
        <dbReference type="EMBL" id="CBG40340.1"/>
    </source>
</evidence>
<dbReference type="GO" id="GO:0016757">
    <property type="term" value="F:glycosyltransferase activity"/>
    <property type="evidence" value="ECO:0007669"/>
    <property type="project" value="UniProtKB-KW"/>
</dbReference>
<keyword evidence="5" id="KW-1185">Reference proteome</keyword>
<dbReference type="SUPFAM" id="SSF53448">
    <property type="entry name" value="Nucleotide-diphospho-sugar transferases"/>
    <property type="match status" value="1"/>
</dbReference>
<evidence type="ECO:0000256" key="2">
    <source>
        <dbReference type="ARBA" id="ARBA00022679"/>
    </source>
</evidence>
<dbReference type="GO" id="GO:0046872">
    <property type="term" value="F:metal ion binding"/>
    <property type="evidence" value="ECO:0007669"/>
    <property type="project" value="UniProtKB-KW"/>
</dbReference>
<dbReference type="STRING" id="679897.HMU10850"/>
<dbReference type="CDD" id="cd04194">
    <property type="entry name" value="GT8_A4GalT_like"/>
    <property type="match status" value="1"/>
</dbReference>
<keyword evidence="2 4" id="KW-0808">Transferase</keyword>
<evidence type="ECO:0000256" key="1">
    <source>
        <dbReference type="ARBA" id="ARBA00022676"/>
    </source>
</evidence>
<dbReference type="KEGG" id="hms:HMU10850"/>
<organism evidence="4 5">
    <name type="scientific">Helicobacter mustelae (strain ATCC 43772 / CCUG 25715 / CIP 103759 / LMG 18044 / NCTC 12198 / R85-136P)</name>
    <name type="common">Campylobacter mustelae</name>
    <dbReference type="NCBI Taxonomy" id="679897"/>
    <lineage>
        <taxon>Bacteria</taxon>
        <taxon>Pseudomonadati</taxon>
        <taxon>Campylobacterota</taxon>
        <taxon>Epsilonproteobacteria</taxon>
        <taxon>Campylobacterales</taxon>
        <taxon>Helicobacteraceae</taxon>
        <taxon>Helicobacter</taxon>
    </lineage>
</organism>
<name>D3UIL5_HELM1</name>
<accession>D3UIL5</accession>
<dbReference type="HOGENOM" id="CLU_050833_0_3_7"/>